<protein>
    <recommendedName>
        <fullName evidence="2">F-box domain-containing protein</fullName>
    </recommendedName>
</protein>
<reference evidence="3 4" key="1">
    <citation type="journal article" date="2018" name="BMC Genomics">
        <title>Genomic evidence for intraspecific hybridization in a clonal and extremely halotolerant yeast.</title>
        <authorList>
            <person name="Gostincar C."/>
            <person name="Stajich J.E."/>
            <person name="Zupancic J."/>
            <person name="Zalar P."/>
            <person name="Gunde-Cimerman N."/>
        </authorList>
    </citation>
    <scope>NUCLEOTIDE SEQUENCE [LARGE SCALE GENOMIC DNA]</scope>
    <source>
        <strain evidence="3 4">EXF-2682</strain>
    </source>
</reference>
<gene>
    <name evidence="3" type="ORF">D0863_12373</name>
</gene>
<dbReference type="SUPFAM" id="SSF52047">
    <property type="entry name" value="RNI-like"/>
    <property type="match status" value="1"/>
</dbReference>
<dbReference type="EMBL" id="QWIP01000634">
    <property type="protein sequence ID" value="RMY58130.1"/>
    <property type="molecule type" value="Genomic_DNA"/>
</dbReference>
<accession>A0A3M7D1N0</accession>
<sequence>MRTKSIKMALLQLPPELLLRMSDCLTTSEFGHLRLTCKAVESTLFDTFAREFFTKRQFMIEHNSLQALLDIANHPTLSKWLTQVIIGADVLRRSPDIAHRSSCVHYWAGFLERQTLLNTGLACEMLVEAFSRLPNLQTVGLRDYYGGCSGSGRERDGPNAVWRSYGWSCHLSEDEYQAQKGLSRHLTTTFDHPGPLLPLVLQALGLANVRPQNLETFLRRNPKLDPLSFDIFNRLMAPSIPPVLAGIQRLMLSISELNLGSAGPGVDSNEAKTRSVPIQHFLEHTPNLQCLRLNFASDRSSADGILEWLGGRPHLSSFKQSPIVVRIPAVQFSNLVELDLGMVSIHKAPLVNIVTKFNLKSLNLWKVSIKEPSDSAGDGIQSLWPSFFTTLADNLLSNTLQSLMVGWPASLEYEQGTPHVAYTAMRVVIDGNHDNCKPENVTPIVRYQAVFGSNIKDWLRETAVKFVTLDHIEGPLSSDSEDDELEDELDESSEGTDDGGEI</sequence>
<dbReference type="VEuPathDB" id="FungiDB:BTJ68_01410"/>
<dbReference type="Proteomes" id="UP000269276">
    <property type="component" value="Unassembled WGS sequence"/>
</dbReference>
<feature type="compositionally biased region" description="Acidic residues" evidence="1">
    <location>
        <begin position="479"/>
        <end position="502"/>
    </location>
</feature>
<feature type="domain" description="F-box" evidence="2">
    <location>
        <begin position="7"/>
        <end position="56"/>
    </location>
</feature>
<proteinExistence type="predicted"/>
<evidence type="ECO:0000256" key="1">
    <source>
        <dbReference type="SAM" id="MobiDB-lite"/>
    </source>
</evidence>
<evidence type="ECO:0000313" key="3">
    <source>
        <dbReference type="EMBL" id="RMY58130.1"/>
    </source>
</evidence>
<dbReference type="OrthoDB" id="5279008at2759"/>
<name>A0A3M7D1N0_HORWE</name>
<dbReference type="AlphaFoldDB" id="A0A3M7D1N0"/>
<dbReference type="InterPro" id="IPR001810">
    <property type="entry name" value="F-box_dom"/>
</dbReference>
<dbReference type="Gene3D" id="3.80.10.10">
    <property type="entry name" value="Ribonuclease Inhibitor"/>
    <property type="match status" value="1"/>
</dbReference>
<organism evidence="3 4">
    <name type="scientific">Hortaea werneckii</name>
    <name type="common">Black yeast</name>
    <name type="synonym">Cladosporium werneckii</name>
    <dbReference type="NCBI Taxonomy" id="91943"/>
    <lineage>
        <taxon>Eukaryota</taxon>
        <taxon>Fungi</taxon>
        <taxon>Dikarya</taxon>
        <taxon>Ascomycota</taxon>
        <taxon>Pezizomycotina</taxon>
        <taxon>Dothideomycetes</taxon>
        <taxon>Dothideomycetidae</taxon>
        <taxon>Mycosphaerellales</taxon>
        <taxon>Teratosphaeriaceae</taxon>
        <taxon>Hortaea</taxon>
    </lineage>
</organism>
<dbReference type="PROSITE" id="PS50181">
    <property type="entry name" value="FBOX"/>
    <property type="match status" value="1"/>
</dbReference>
<dbReference type="InterPro" id="IPR032675">
    <property type="entry name" value="LRR_dom_sf"/>
</dbReference>
<feature type="region of interest" description="Disordered" evidence="1">
    <location>
        <begin position="475"/>
        <end position="502"/>
    </location>
</feature>
<evidence type="ECO:0000259" key="2">
    <source>
        <dbReference type="PROSITE" id="PS50181"/>
    </source>
</evidence>
<evidence type="ECO:0000313" key="4">
    <source>
        <dbReference type="Proteomes" id="UP000269276"/>
    </source>
</evidence>
<comment type="caution">
    <text evidence="3">The sequence shown here is derived from an EMBL/GenBank/DDBJ whole genome shotgun (WGS) entry which is preliminary data.</text>
</comment>